<evidence type="ECO:0000256" key="1">
    <source>
        <dbReference type="ARBA" id="ARBA00004240"/>
    </source>
</evidence>
<dbReference type="Proteomes" id="UP001165122">
    <property type="component" value="Unassembled WGS sequence"/>
</dbReference>
<dbReference type="InterPro" id="IPR001199">
    <property type="entry name" value="Cyt_B5-like_heme/steroid-bd"/>
</dbReference>
<dbReference type="InterPro" id="IPR036400">
    <property type="entry name" value="Cyt_B5-like_heme/steroid_sf"/>
</dbReference>
<accession>A0A9W7CPD6</accession>
<dbReference type="PANTHER" id="PTHR10281">
    <property type="entry name" value="MEMBRANE-ASSOCIATED PROGESTERONE RECEPTOR COMPONENT-RELATED"/>
    <property type="match status" value="1"/>
</dbReference>
<evidence type="ECO:0000313" key="9">
    <source>
        <dbReference type="EMBL" id="GMI08594.1"/>
    </source>
</evidence>
<keyword evidence="4" id="KW-0256">Endoplasmic reticulum</keyword>
<dbReference type="OrthoDB" id="547796at2759"/>
<proteinExistence type="inferred from homology"/>
<evidence type="ECO:0000256" key="6">
    <source>
        <dbReference type="ARBA" id="ARBA00038357"/>
    </source>
</evidence>
<keyword evidence="7" id="KW-1133">Transmembrane helix</keyword>
<keyword evidence="7" id="KW-0472">Membrane</keyword>
<comment type="subcellular location">
    <subcellularLocation>
        <location evidence="1">Endoplasmic reticulum</location>
    </subcellularLocation>
</comment>
<reference evidence="10" key="1">
    <citation type="journal article" date="2023" name="Commun. Biol.">
        <title>Genome analysis of Parmales, the sister group of diatoms, reveals the evolutionary specialization of diatoms from phago-mixotrophs to photoautotrophs.</title>
        <authorList>
            <person name="Ban H."/>
            <person name="Sato S."/>
            <person name="Yoshikawa S."/>
            <person name="Yamada K."/>
            <person name="Nakamura Y."/>
            <person name="Ichinomiya M."/>
            <person name="Sato N."/>
            <person name="Blanc-Mathieu R."/>
            <person name="Endo H."/>
            <person name="Kuwata A."/>
            <person name="Ogata H."/>
        </authorList>
    </citation>
    <scope>NUCLEOTIDE SEQUENCE [LARGE SCALE GENOMIC DNA]</scope>
    <source>
        <strain evidence="10">NIES 3700</strain>
    </source>
</reference>
<dbReference type="PANTHER" id="PTHR10281:SF72">
    <property type="entry name" value="NEUDESIN"/>
    <property type="match status" value="1"/>
</dbReference>
<comment type="caution">
    <text evidence="9">The sequence shown here is derived from an EMBL/GenBank/DDBJ whole genome shotgun (WGS) entry which is preliminary data.</text>
</comment>
<dbReference type="Pfam" id="PF00173">
    <property type="entry name" value="Cyt-b5"/>
    <property type="match status" value="1"/>
</dbReference>
<evidence type="ECO:0000256" key="7">
    <source>
        <dbReference type="SAM" id="Phobius"/>
    </source>
</evidence>
<keyword evidence="10" id="KW-1185">Reference proteome</keyword>
<comment type="similarity">
    <text evidence="6">Belongs to the cytochrome b5 family. MAPR subfamily.</text>
</comment>
<keyword evidence="2" id="KW-0349">Heme</keyword>
<evidence type="ECO:0000256" key="2">
    <source>
        <dbReference type="ARBA" id="ARBA00022617"/>
    </source>
</evidence>
<feature type="domain" description="Cytochrome b5 heme-binding" evidence="8">
    <location>
        <begin position="59"/>
        <end position="163"/>
    </location>
</feature>
<dbReference type="InterPro" id="IPR050577">
    <property type="entry name" value="MAPR/NEUFC/NENF-like"/>
</dbReference>
<dbReference type="SUPFAM" id="SSF55856">
    <property type="entry name" value="Cytochrome b5-like heme/steroid binding domain"/>
    <property type="match status" value="2"/>
</dbReference>
<dbReference type="AlphaFoldDB" id="A0A9W7CPD6"/>
<feature type="domain" description="Cytochrome b5 heme-binding" evidence="8">
    <location>
        <begin position="174"/>
        <end position="273"/>
    </location>
</feature>
<evidence type="ECO:0000313" key="10">
    <source>
        <dbReference type="Proteomes" id="UP001165122"/>
    </source>
</evidence>
<organism evidence="9 10">
    <name type="scientific">Triparma laevis f. longispina</name>
    <dbReference type="NCBI Taxonomy" id="1714387"/>
    <lineage>
        <taxon>Eukaryota</taxon>
        <taxon>Sar</taxon>
        <taxon>Stramenopiles</taxon>
        <taxon>Ochrophyta</taxon>
        <taxon>Bolidophyceae</taxon>
        <taxon>Parmales</taxon>
        <taxon>Triparmaceae</taxon>
        <taxon>Triparma</taxon>
    </lineage>
</organism>
<evidence type="ECO:0000256" key="5">
    <source>
        <dbReference type="ARBA" id="ARBA00023004"/>
    </source>
</evidence>
<evidence type="ECO:0000256" key="4">
    <source>
        <dbReference type="ARBA" id="ARBA00022824"/>
    </source>
</evidence>
<evidence type="ECO:0000259" key="8">
    <source>
        <dbReference type="SMART" id="SM01117"/>
    </source>
</evidence>
<evidence type="ECO:0000256" key="3">
    <source>
        <dbReference type="ARBA" id="ARBA00022723"/>
    </source>
</evidence>
<dbReference type="Gene3D" id="3.10.120.10">
    <property type="entry name" value="Cytochrome b5-like heme/steroid binding domain"/>
    <property type="match status" value="2"/>
</dbReference>
<dbReference type="SMART" id="SM01117">
    <property type="entry name" value="Cyt-b5"/>
    <property type="match status" value="2"/>
</dbReference>
<keyword evidence="5" id="KW-0408">Iron</keyword>
<keyword evidence="3" id="KW-0479">Metal-binding</keyword>
<protein>
    <recommendedName>
        <fullName evidence="8">Cytochrome b5 heme-binding domain-containing protein</fullName>
    </recommendedName>
</protein>
<dbReference type="GO" id="GO:0012505">
    <property type="term" value="C:endomembrane system"/>
    <property type="evidence" value="ECO:0007669"/>
    <property type="project" value="TreeGrafter"/>
</dbReference>
<dbReference type="GO" id="GO:0016020">
    <property type="term" value="C:membrane"/>
    <property type="evidence" value="ECO:0007669"/>
    <property type="project" value="TreeGrafter"/>
</dbReference>
<dbReference type="EMBL" id="BRXW01000127">
    <property type="protein sequence ID" value="GMI08594.1"/>
    <property type="molecule type" value="Genomic_DNA"/>
</dbReference>
<feature type="transmembrane region" description="Helical" evidence="7">
    <location>
        <begin position="19"/>
        <end position="36"/>
    </location>
</feature>
<sequence>MPSLTGLRTTLGLQEYEEWTGYVLIFLLTFLLFYYANLQPKPPPQLDEEPKEDVIKRNFTVEQLKKFTGGLNEKTRENYPIYVSLKRVVYDVSSAPQHYGPDGGYAMFSGNEVGVALAKMSFDPELFNTFNFSELNFGENEALNDWIVKFRDYKSYPVVGYLKDIEGIDVGRIIKEKEFKRNDGSQKVEREVASIYVGCGGNVFDCSFGGVEFYGPSGPYKNFAGKDATWALARMKIDDTSVKELDAKEMKVLGDWRNTFEVKKGYPIVGKTGNGIDVELP</sequence>
<keyword evidence="7" id="KW-0812">Transmembrane</keyword>
<gene>
    <name evidence="9" type="ORF">TrLO_g12628</name>
</gene>
<name>A0A9W7CPD6_9STRA</name>